<dbReference type="SUPFAM" id="SSF47413">
    <property type="entry name" value="lambda repressor-like DNA-binding domains"/>
    <property type="match status" value="1"/>
</dbReference>
<sequence>MNRGEKMLDNEMESTVIGDRLDKLIKDSGVTISALSEKTNISRKQINNHRHSLSVPYIKFIKKYCNFFNVSADYLLGLIDEKKVLK</sequence>
<dbReference type="PROSITE" id="PS50943">
    <property type="entry name" value="HTH_CROC1"/>
    <property type="match status" value="1"/>
</dbReference>
<protein>
    <submittedName>
        <fullName evidence="2">XRE family transcriptional regulator</fullName>
    </submittedName>
</protein>
<dbReference type="Pfam" id="PF12844">
    <property type="entry name" value="HTH_19"/>
    <property type="match status" value="1"/>
</dbReference>
<name>A0ABT0NG96_9FIRM</name>
<proteinExistence type="predicted"/>
<dbReference type="CDD" id="cd00093">
    <property type="entry name" value="HTH_XRE"/>
    <property type="match status" value="1"/>
</dbReference>
<dbReference type="InterPro" id="IPR001387">
    <property type="entry name" value="Cro/C1-type_HTH"/>
</dbReference>
<dbReference type="Proteomes" id="UP001056693">
    <property type="component" value="Unassembled WGS sequence"/>
</dbReference>
<evidence type="ECO:0000259" key="1">
    <source>
        <dbReference type="PROSITE" id="PS50943"/>
    </source>
</evidence>
<accession>A0ABT0NG96</accession>
<dbReference type="EMBL" id="SNUZ01000007">
    <property type="protein sequence ID" value="MCL3787274.1"/>
    <property type="molecule type" value="Genomic_DNA"/>
</dbReference>
<reference evidence="2 3" key="1">
    <citation type="submission" date="2019-03" db="EMBL/GenBank/DDBJ databases">
        <authorList>
            <person name="Molinero N."/>
            <person name="Sanchez B."/>
            <person name="Walker A."/>
            <person name="Duncan S."/>
            <person name="Delgado S."/>
            <person name="Margolles A."/>
        </authorList>
    </citation>
    <scope>NUCLEOTIDE SEQUENCE [LARGE SCALE GENOMIC DNA]</scope>
    <source>
        <strain evidence="2 3">IPLA60002</strain>
    </source>
</reference>
<evidence type="ECO:0000313" key="3">
    <source>
        <dbReference type="Proteomes" id="UP001056693"/>
    </source>
</evidence>
<dbReference type="Gene3D" id="1.10.260.40">
    <property type="entry name" value="lambda repressor-like DNA-binding domains"/>
    <property type="match status" value="1"/>
</dbReference>
<gene>
    <name evidence="2" type="ORF">E2N93_04445</name>
</gene>
<dbReference type="InterPro" id="IPR010982">
    <property type="entry name" value="Lambda_DNA-bd_dom_sf"/>
</dbReference>
<feature type="domain" description="HTH cro/C1-type" evidence="1">
    <location>
        <begin position="21"/>
        <end position="75"/>
    </location>
</feature>
<dbReference type="SMART" id="SM00530">
    <property type="entry name" value="HTH_XRE"/>
    <property type="match status" value="1"/>
</dbReference>
<comment type="caution">
    <text evidence="2">The sequence shown here is derived from an EMBL/GenBank/DDBJ whole genome shotgun (WGS) entry which is preliminary data.</text>
</comment>
<keyword evidence="3" id="KW-1185">Reference proteome</keyword>
<evidence type="ECO:0000313" key="2">
    <source>
        <dbReference type="EMBL" id="MCL3787274.1"/>
    </source>
</evidence>
<organism evidence="2 3">
    <name type="scientific">Ruminococcus bromii</name>
    <dbReference type="NCBI Taxonomy" id="40518"/>
    <lineage>
        <taxon>Bacteria</taxon>
        <taxon>Bacillati</taxon>
        <taxon>Bacillota</taxon>
        <taxon>Clostridia</taxon>
        <taxon>Eubacteriales</taxon>
        <taxon>Oscillospiraceae</taxon>
        <taxon>Ruminococcus</taxon>
    </lineage>
</organism>